<dbReference type="AlphaFoldDB" id="F6HXZ2"/>
<name>F6HXZ2_VITVI</name>
<evidence type="ECO:0000313" key="1">
    <source>
        <dbReference type="EMBL" id="CCB59315.1"/>
    </source>
</evidence>
<evidence type="ECO:0000313" key="2">
    <source>
        <dbReference type="Proteomes" id="UP000009183"/>
    </source>
</evidence>
<organism evidence="1 2">
    <name type="scientific">Vitis vinifera</name>
    <name type="common">Grape</name>
    <dbReference type="NCBI Taxonomy" id="29760"/>
    <lineage>
        <taxon>Eukaryota</taxon>
        <taxon>Viridiplantae</taxon>
        <taxon>Streptophyta</taxon>
        <taxon>Embryophyta</taxon>
        <taxon>Tracheophyta</taxon>
        <taxon>Spermatophyta</taxon>
        <taxon>Magnoliopsida</taxon>
        <taxon>eudicotyledons</taxon>
        <taxon>Gunneridae</taxon>
        <taxon>Pentapetalae</taxon>
        <taxon>rosids</taxon>
        <taxon>Vitales</taxon>
        <taxon>Vitaceae</taxon>
        <taxon>Viteae</taxon>
        <taxon>Vitis</taxon>
    </lineage>
</organism>
<keyword evidence="2" id="KW-1185">Reference proteome</keyword>
<sequence length="17" mass="1900">MPAMVNGRLAIAQEHFD</sequence>
<protein>
    <submittedName>
        <fullName evidence="1">Uncharacterized protein</fullName>
    </submittedName>
</protein>
<gene>
    <name evidence="1" type="ordered locus">VIT_09s0002g01720</name>
</gene>
<dbReference type="HOGENOM" id="CLU_3432188_0_0_1"/>
<accession>F6HXZ2</accession>
<reference evidence="2" key="1">
    <citation type="journal article" date="2007" name="Nature">
        <title>The grapevine genome sequence suggests ancestral hexaploidization in major angiosperm phyla.</title>
        <authorList>
            <consortium name="The French-Italian Public Consortium for Grapevine Genome Characterization."/>
            <person name="Jaillon O."/>
            <person name="Aury J.-M."/>
            <person name="Noel B."/>
            <person name="Policriti A."/>
            <person name="Clepet C."/>
            <person name="Casagrande A."/>
            <person name="Choisne N."/>
            <person name="Aubourg S."/>
            <person name="Vitulo N."/>
            <person name="Jubin C."/>
            <person name="Vezzi A."/>
            <person name="Legeai F."/>
            <person name="Hugueney P."/>
            <person name="Dasilva C."/>
            <person name="Horner D."/>
            <person name="Mica E."/>
            <person name="Jublot D."/>
            <person name="Poulain J."/>
            <person name="Bruyere C."/>
            <person name="Billault A."/>
            <person name="Segurens B."/>
            <person name="Gouyvenoux M."/>
            <person name="Ugarte E."/>
            <person name="Cattonaro F."/>
            <person name="Anthouard V."/>
            <person name="Vico V."/>
            <person name="Del Fabbro C."/>
            <person name="Alaux M."/>
            <person name="Di Gaspero G."/>
            <person name="Dumas V."/>
            <person name="Felice N."/>
            <person name="Paillard S."/>
            <person name="Juman I."/>
            <person name="Moroldo M."/>
            <person name="Scalabrin S."/>
            <person name="Canaguier A."/>
            <person name="Le Clainche I."/>
            <person name="Malacrida G."/>
            <person name="Durand E."/>
            <person name="Pesole G."/>
            <person name="Laucou V."/>
            <person name="Chatelet P."/>
            <person name="Merdinoglu D."/>
            <person name="Delledonne M."/>
            <person name="Pezzotti M."/>
            <person name="Lecharny A."/>
            <person name="Scarpelli C."/>
            <person name="Artiguenave F."/>
            <person name="Pe M.E."/>
            <person name="Valle G."/>
            <person name="Morgante M."/>
            <person name="Caboche M."/>
            <person name="Adam-Blondon A.-F."/>
            <person name="Weissenbach J."/>
            <person name="Quetier F."/>
            <person name="Wincker P."/>
        </authorList>
    </citation>
    <scope>NUCLEOTIDE SEQUENCE [LARGE SCALE GENOMIC DNA]</scope>
    <source>
        <strain evidence="2">cv. Pinot noir / PN40024</strain>
    </source>
</reference>
<dbReference type="EMBL" id="FN596494">
    <property type="protein sequence ID" value="CCB59315.1"/>
    <property type="molecule type" value="Genomic_DNA"/>
</dbReference>
<dbReference type="InParanoid" id="F6HXZ2"/>
<dbReference type="Proteomes" id="UP000009183">
    <property type="component" value="Chromosome 9"/>
</dbReference>
<proteinExistence type="predicted"/>